<dbReference type="Pfam" id="PF00078">
    <property type="entry name" value="RVT_1"/>
    <property type="match status" value="1"/>
</dbReference>
<evidence type="ECO:0000313" key="2">
    <source>
        <dbReference type="EMBL" id="KAF6210151.1"/>
    </source>
</evidence>
<dbReference type="PROSITE" id="PS50878">
    <property type="entry name" value="RT_POL"/>
    <property type="match status" value="1"/>
</dbReference>
<name>A0A8S9XPD0_APOLU</name>
<dbReference type="PANTHER" id="PTHR33332">
    <property type="entry name" value="REVERSE TRANSCRIPTASE DOMAIN-CONTAINING PROTEIN"/>
    <property type="match status" value="1"/>
</dbReference>
<dbReference type="AlphaFoldDB" id="A0A8S9XPD0"/>
<dbReference type="CDD" id="cd01650">
    <property type="entry name" value="RT_nLTR_like"/>
    <property type="match status" value="1"/>
</dbReference>
<feature type="domain" description="Reverse transcriptase" evidence="1">
    <location>
        <begin position="1"/>
        <end position="220"/>
    </location>
</feature>
<sequence>MILARIQRSESYQPHPSQYGGIKDRSTTEALVTLVEKVRDSSQKYVFLLLFDVSKAFDRMWWPAVKIALLEANLPPGMLALVCSFLQDRRACLNEYGAQCVLNVEMGCPQGSVLGPYLWTRLFDQLLVRLADSRLQPLAFVDDLAVLLEGQTKSSIEEQGRQAVAIIEDWCSLVKLQIASSKTVQCQLKGKLNTRSPPVIAIGGNNIRHNSTPKYLGVILEKDLNPSAHTTETVGKALAKFGRTKSLSGVTWGTT</sequence>
<dbReference type="Proteomes" id="UP000466442">
    <property type="component" value="Linkage Group LG5"/>
</dbReference>
<dbReference type="EMBL" id="WIXP02000005">
    <property type="protein sequence ID" value="KAF6210151.1"/>
    <property type="molecule type" value="Genomic_DNA"/>
</dbReference>
<accession>A0A8S9XPD0</accession>
<evidence type="ECO:0000259" key="1">
    <source>
        <dbReference type="PROSITE" id="PS50878"/>
    </source>
</evidence>
<organism evidence="2 3">
    <name type="scientific">Apolygus lucorum</name>
    <name type="common">Small green plant bug</name>
    <name type="synonym">Lygocoris lucorum</name>
    <dbReference type="NCBI Taxonomy" id="248454"/>
    <lineage>
        <taxon>Eukaryota</taxon>
        <taxon>Metazoa</taxon>
        <taxon>Ecdysozoa</taxon>
        <taxon>Arthropoda</taxon>
        <taxon>Hexapoda</taxon>
        <taxon>Insecta</taxon>
        <taxon>Pterygota</taxon>
        <taxon>Neoptera</taxon>
        <taxon>Paraneoptera</taxon>
        <taxon>Hemiptera</taxon>
        <taxon>Heteroptera</taxon>
        <taxon>Panheteroptera</taxon>
        <taxon>Cimicomorpha</taxon>
        <taxon>Miridae</taxon>
        <taxon>Mirini</taxon>
        <taxon>Apolygus</taxon>
    </lineage>
</organism>
<dbReference type="InterPro" id="IPR000477">
    <property type="entry name" value="RT_dom"/>
</dbReference>
<evidence type="ECO:0000313" key="3">
    <source>
        <dbReference type="Proteomes" id="UP000466442"/>
    </source>
</evidence>
<dbReference type="OrthoDB" id="6627000at2759"/>
<protein>
    <recommendedName>
        <fullName evidence="1">Reverse transcriptase domain-containing protein</fullName>
    </recommendedName>
</protein>
<reference evidence="2" key="1">
    <citation type="journal article" date="2021" name="Mol. Ecol. Resour.">
        <title>Apolygus lucorum genome provides insights into omnivorousness and mesophyll feeding.</title>
        <authorList>
            <person name="Liu Y."/>
            <person name="Liu H."/>
            <person name="Wang H."/>
            <person name="Huang T."/>
            <person name="Liu B."/>
            <person name="Yang B."/>
            <person name="Yin L."/>
            <person name="Li B."/>
            <person name="Zhang Y."/>
            <person name="Zhang S."/>
            <person name="Jiang F."/>
            <person name="Zhang X."/>
            <person name="Ren Y."/>
            <person name="Wang B."/>
            <person name="Wang S."/>
            <person name="Lu Y."/>
            <person name="Wu K."/>
            <person name="Fan W."/>
            <person name="Wang G."/>
        </authorList>
    </citation>
    <scope>NUCLEOTIDE SEQUENCE</scope>
    <source>
        <strain evidence="2">12Hb</strain>
    </source>
</reference>
<proteinExistence type="predicted"/>
<keyword evidence="3" id="KW-1185">Reference proteome</keyword>
<comment type="caution">
    <text evidence="2">The sequence shown here is derived from an EMBL/GenBank/DDBJ whole genome shotgun (WGS) entry which is preliminary data.</text>
</comment>
<gene>
    <name evidence="2" type="ORF">GE061_013253</name>
</gene>